<dbReference type="SUPFAM" id="SSF53448">
    <property type="entry name" value="Nucleotide-diphospho-sugar transferases"/>
    <property type="match status" value="1"/>
</dbReference>
<keyword evidence="6" id="KW-1185">Reference proteome</keyword>
<keyword evidence="2" id="KW-0328">Glycosyltransferase</keyword>
<dbReference type="KEGG" id="lnu:N7U66_19265"/>
<evidence type="ECO:0000313" key="5">
    <source>
        <dbReference type="EMBL" id="WAC03923.1"/>
    </source>
</evidence>
<dbReference type="GO" id="GO:0016757">
    <property type="term" value="F:glycosyltransferase activity"/>
    <property type="evidence" value="ECO:0007669"/>
    <property type="project" value="UniProtKB-KW"/>
</dbReference>
<evidence type="ECO:0000313" key="6">
    <source>
        <dbReference type="Proteomes" id="UP001164705"/>
    </source>
</evidence>
<dbReference type="Pfam" id="PF00535">
    <property type="entry name" value="Glycos_transf_2"/>
    <property type="match status" value="1"/>
</dbReference>
<name>A0A9E8MYI7_9FLAO</name>
<accession>A0A9E8MYI7</accession>
<dbReference type="CDD" id="cd00761">
    <property type="entry name" value="Glyco_tranf_GTA_type"/>
    <property type="match status" value="1"/>
</dbReference>
<keyword evidence="3" id="KW-0808">Transferase</keyword>
<dbReference type="AlphaFoldDB" id="A0A9E8MYI7"/>
<dbReference type="PANTHER" id="PTHR43179:SF12">
    <property type="entry name" value="GALACTOFURANOSYLTRANSFERASE GLFT2"/>
    <property type="match status" value="1"/>
</dbReference>
<evidence type="ECO:0000259" key="4">
    <source>
        <dbReference type="Pfam" id="PF00535"/>
    </source>
</evidence>
<organism evidence="5 6">
    <name type="scientific">Lacinutrix neustonica</name>
    <dbReference type="NCBI Taxonomy" id="2980107"/>
    <lineage>
        <taxon>Bacteria</taxon>
        <taxon>Pseudomonadati</taxon>
        <taxon>Bacteroidota</taxon>
        <taxon>Flavobacteriia</taxon>
        <taxon>Flavobacteriales</taxon>
        <taxon>Flavobacteriaceae</taxon>
        <taxon>Lacinutrix</taxon>
    </lineage>
</organism>
<evidence type="ECO:0000256" key="3">
    <source>
        <dbReference type="ARBA" id="ARBA00022679"/>
    </source>
</evidence>
<comment type="similarity">
    <text evidence="1">Belongs to the glycosyltransferase 2 family.</text>
</comment>
<proteinExistence type="inferred from homology"/>
<dbReference type="Gene3D" id="3.90.550.10">
    <property type="entry name" value="Spore Coat Polysaccharide Biosynthesis Protein SpsA, Chain A"/>
    <property type="match status" value="1"/>
</dbReference>
<dbReference type="PANTHER" id="PTHR43179">
    <property type="entry name" value="RHAMNOSYLTRANSFERASE WBBL"/>
    <property type="match status" value="1"/>
</dbReference>
<dbReference type="InterPro" id="IPR001173">
    <property type="entry name" value="Glyco_trans_2-like"/>
</dbReference>
<evidence type="ECO:0000256" key="2">
    <source>
        <dbReference type="ARBA" id="ARBA00022676"/>
    </source>
</evidence>
<reference evidence="5" key="1">
    <citation type="submission" date="2022-11" db="EMBL/GenBank/DDBJ databases">
        <title>Lacinutrix neustonica HL-RS19T sp. nov., isolated from the surface microlayer sample of brackish Lake Shihwa.</title>
        <authorList>
            <person name="Choi J.Y."/>
            <person name="Hwang C.Y."/>
        </authorList>
    </citation>
    <scope>NUCLEOTIDE SEQUENCE</scope>
    <source>
        <strain evidence="5">HL-RS19</strain>
    </source>
</reference>
<dbReference type="RefSeq" id="WP_267678563.1">
    <property type="nucleotide sequence ID" value="NZ_CP113088.1"/>
</dbReference>
<dbReference type="InterPro" id="IPR029044">
    <property type="entry name" value="Nucleotide-diphossugar_trans"/>
</dbReference>
<sequence length="514" mass="59815">MFIVLHKEGVVTSILDEAFQATSNFETGESVPITLKTIANKNRKTLLVRCHERLKEHLNIEAFETIFHHDRIFAAYNPTVTDYLPKQIGYVERSFFLKVNKKVSYPTWLMSNHIGGISTEVFLHLGQHLNVNESFDYFLLSLAKRGMGEGLFCYSEPALLNAKPIPVLPSPQASKRELFKFVRQHYKWVWVLFLAWSYSIFERQLSVYSVVRSLFYKRLKTNFELEAIPMTSTKKQVEERSIDVVIPTIGRKTYLYNVLQDLAKQTHLPKNVIIVEQNPNLQAVSELDYIHTVDWPFTIKHTFTHQPGVCNARNIALSQIESEWTFSADDDIRFENDFFDQSFKEIKTGGLAVLNYLCLQPGQEQTYFKSHQTTIFSSGSSMVKSEALKDLTFNTAYEFGFGEDSDFGMQLRQRGYDVVFIPHLKITHLKAPIGGYRTKIEQRWENDEIQPKPSPTIQLLYRTYFTKQQLLGYKLLLFLKLLKANGFKNPVAFKRRFKNQWHQSVLWSLKLKQQ</sequence>
<gene>
    <name evidence="5" type="ORF">N7U66_19265</name>
</gene>
<dbReference type="EMBL" id="CP113088">
    <property type="protein sequence ID" value="WAC03923.1"/>
    <property type="molecule type" value="Genomic_DNA"/>
</dbReference>
<dbReference type="Proteomes" id="UP001164705">
    <property type="component" value="Chromosome"/>
</dbReference>
<protein>
    <submittedName>
        <fullName evidence="5">Glycosyltransferase family A protein</fullName>
    </submittedName>
</protein>
<feature type="domain" description="Glycosyltransferase 2-like" evidence="4">
    <location>
        <begin position="244"/>
        <end position="374"/>
    </location>
</feature>
<evidence type="ECO:0000256" key="1">
    <source>
        <dbReference type="ARBA" id="ARBA00006739"/>
    </source>
</evidence>